<dbReference type="AlphaFoldDB" id="A0A2G9YIQ6"/>
<evidence type="ECO:0000256" key="6">
    <source>
        <dbReference type="ARBA" id="ARBA00023136"/>
    </source>
</evidence>
<evidence type="ECO:0000256" key="10">
    <source>
        <dbReference type="SAM" id="Phobius"/>
    </source>
</evidence>
<gene>
    <name evidence="13" type="ORF">COX41_04510</name>
</gene>
<evidence type="ECO:0000256" key="1">
    <source>
        <dbReference type="ARBA" id="ARBA00004571"/>
    </source>
</evidence>
<feature type="transmembrane region" description="Helical" evidence="10">
    <location>
        <begin position="25"/>
        <end position="46"/>
    </location>
</feature>
<evidence type="ECO:0000256" key="8">
    <source>
        <dbReference type="PROSITE-ProRule" id="PRU01360"/>
    </source>
</evidence>
<dbReference type="PANTHER" id="PTHR30069:SF27">
    <property type="entry name" value="BLL4766 PROTEIN"/>
    <property type="match status" value="1"/>
</dbReference>
<evidence type="ECO:0000256" key="4">
    <source>
        <dbReference type="ARBA" id="ARBA00022692"/>
    </source>
</evidence>
<dbReference type="InterPro" id="IPR036942">
    <property type="entry name" value="Beta-barrel_TonB_sf"/>
</dbReference>
<evidence type="ECO:0000259" key="11">
    <source>
        <dbReference type="Pfam" id="PF00593"/>
    </source>
</evidence>
<organism evidence="13 14">
    <name type="scientific">Candidatus Sherwoodlollariibacterium unditelluris</name>
    <dbReference type="NCBI Taxonomy" id="1974757"/>
    <lineage>
        <taxon>Bacteria</taxon>
        <taxon>Pseudomonadati</taxon>
        <taxon>Candidatus Omnitrophota</taxon>
        <taxon>Candidatus Sherwoodlollariibacterium</taxon>
    </lineage>
</organism>
<evidence type="ECO:0000256" key="2">
    <source>
        <dbReference type="ARBA" id="ARBA00022448"/>
    </source>
</evidence>
<feature type="domain" description="TonB-dependent receptor-like beta-barrel" evidence="11">
    <location>
        <begin position="219"/>
        <end position="659"/>
    </location>
</feature>
<keyword evidence="6 8" id="KW-0472">Membrane</keyword>
<dbReference type="InterPro" id="IPR012910">
    <property type="entry name" value="Plug_dom"/>
</dbReference>
<dbReference type="Proteomes" id="UP000231292">
    <property type="component" value="Unassembled WGS sequence"/>
</dbReference>
<dbReference type="PANTHER" id="PTHR30069">
    <property type="entry name" value="TONB-DEPENDENT OUTER MEMBRANE RECEPTOR"/>
    <property type="match status" value="1"/>
</dbReference>
<evidence type="ECO:0000256" key="9">
    <source>
        <dbReference type="RuleBase" id="RU003357"/>
    </source>
</evidence>
<dbReference type="CDD" id="cd01347">
    <property type="entry name" value="ligand_gated_channel"/>
    <property type="match status" value="1"/>
</dbReference>
<name>A0A2G9YIQ6_9BACT</name>
<dbReference type="EMBL" id="PCRK01000112">
    <property type="protein sequence ID" value="PIP19127.1"/>
    <property type="molecule type" value="Genomic_DNA"/>
</dbReference>
<evidence type="ECO:0000313" key="13">
    <source>
        <dbReference type="EMBL" id="PIP19127.1"/>
    </source>
</evidence>
<reference evidence="13 14" key="1">
    <citation type="submission" date="2017-09" db="EMBL/GenBank/DDBJ databases">
        <title>Depth-based differentiation of microbial function through sediment-hosted aquifers and enrichment of novel symbionts in the deep terrestrial subsurface.</title>
        <authorList>
            <person name="Probst A.J."/>
            <person name="Ladd B."/>
            <person name="Jarett J.K."/>
            <person name="Geller-Mcgrath D.E."/>
            <person name="Sieber C.M."/>
            <person name="Emerson J.B."/>
            <person name="Anantharaman K."/>
            <person name="Thomas B.C."/>
            <person name="Malmstrom R."/>
            <person name="Stieglmeier M."/>
            <person name="Klingl A."/>
            <person name="Woyke T."/>
            <person name="Ryan C.M."/>
            <person name="Banfield J.F."/>
        </authorList>
    </citation>
    <scope>NUCLEOTIDE SEQUENCE [LARGE SCALE GENOMIC DNA]</scope>
    <source>
        <strain evidence="13">CG23_combo_of_CG06-09_8_20_14_all_41_10</strain>
    </source>
</reference>
<sequence>MQMVCVKGFLFLTSGNGEKMVSEKLVARFLVLLVVILGVFSFSYAVDVDLDRIVVTPYRYGQTLEKTASSVSVITAEEINSSNAERVVDVFRSVPGVIVRDYYGNGAATTVDMAGFGEQAALNVLVLIDGRRVNDVDLSGVDWNQIPLDRVERIEVIRGGSAAVLYGDNASSGVINIITKNGEGKPKINLQAEYGSYDMNKQRLSLEGDINSRFSYLLDAYRQSTNGYRENSFNKNKDFASKFGYKVNDSVSVHFDSGFHASTYGMPSGLFQHHIDEHSRRWARYGEDHANNKDYYFVMGGKLGSLGLGNFDVDFSYRQKETDSYFLTSHNDTRKNKIETYTVAPKYTIDNSIFGHDNKFITGIDFYRVFYNSNNYPYTDETNLKSYTNINKNSIGGYFHDEFSIFEQLVLSGGYRYELARYVFSYHDFTGVNPDRDGKLRPDIQAFDSGVVYTYKDDSSVFLNVSKSFRFPEVDEFTGNYDNSFHQFLNTNLKPQSSMNYQVGLRHKFSERLKGSFSLFRMVVNDYIYYNPTGGQWSFGENENYDKTIHEGLESSLEAKPLDWVTFFGNYTFIRAYFDGGVYDKNEIPMVPRHKVTLGLRFILPKNFILNITGNYVGKRYFINDQANAVSRLNGYMVADTNLSWRYRDLTMVFGINNIFDKQYSEYGVYGTDSSKLFVYDKCYFPSPGRNFSLKASYSF</sequence>
<feature type="domain" description="TonB-dependent receptor plug" evidence="12">
    <location>
        <begin position="64"/>
        <end position="174"/>
    </location>
</feature>
<keyword evidence="2 8" id="KW-0813">Transport</keyword>
<comment type="similarity">
    <text evidence="8 9">Belongs to the TonB-dependent receptor family.</text>
</comment>
<dbReference type="Pfam" id="PF07715">
    <property type="entry name" value="Plug"/>
    <property type="match status" value="1"/>
</dbReference>
<comment type="subcellular location">
    <subcellularLocation>
        <location evidence="1 8">Cell outer membrane</location>
        <topology evidence="1 8">Multi-pass membrane protein</topology>
    </subcellularLocation>
</comment>
<evidence type="ECO:0000256" key="3">
    <source>
        <dbReference type="ARBA" id="ARBA00022452"/>
    </source>
</evidence>
<evidence type="ECO:0000256" key="5">
    <source>
        <dbReference type="ARBA" id="ARBA00023077"/>
    </source>
</evidence>
<keyword evidence="3 8" id="KW-1134">Transmembrane beta strand</keyword>
<dbReference type="InterPro" id="IPR000531">
    <property type="entry name" value="Beta-barrel_TonB"/>
</dbReference>
<dbReference type="Pfam" id="PF00593">
    <property type="entry name" value="TonB_dep_Rec_b-barrel"/>
    <property type="match status" value="1"/>
</dbReference>
<evidence type="ECO:0000313" key="14">
    <source>
        <dbReference type="Proteomes" id="UP000231292"/>
    </source>
</evidence>
<keyword evidence="5 9" id="KW-0798">TonB box</keyword>
<keyword evidence="7 8" id="KW-0998">Cell outer membrane</keyword>
<dbReference type="GO" id="GO:0044718">
    <property type="term" value="P:siderophore transmembrane transport"/>
    <property type="evidence" value="ECO:0007669"/>
    <property type="project" value="TreeGrafter"/>
</dbReference>
<dbReference type="GO" id="GO:0015344">
    <property type="term" value="F:siderophore uptake transmembrane transporter activity"/>
    <property type="evidence" value="ECO:0007669"/>
    <property type="project" value="TreeGrafter"/>
</dbReference>
<proteinExistence type="inferred from homology"/>
<keyword evidence="4 8" id="KW-0812">Transmembrane</keyword>
<dbReference type="PROSITE" id="PS52016">
    <property type="entry name" value="TONB_DEPENDENT_REC_3"/>
    <property type="match status" value="1"/>
</dbReference>
<dbReference type="InterPro" id="IPR037066">
    <property type="entry name" value="Plug_dom_sf"/>
</dbReference>
<accession>A0A2G9YIQ6</accession>
<dbReference type="InterPro" id="IPR039426">
    <property type="entry name" value="TonB-dep_rcpt-like"/>
</dbReference>
<keyword evidence="10" id="KW-1133">Transmembrane helix</keyword>
<comment type="caution">
    <text evidence="13">The sequence shown here is derived from an EMBL/GenBank/DDBJ whole genome shotgun (WGS) entry which is preliminary data.</text>
</comment>
<evidence type="ECO:0000259" key="12">
    <source>
        <dbReference type="Pfam" id="PF07715"/>
    </source>
</evidence>
<protein>
    <recommendedName>
        <fullName evidence="15">TonB-dependent receptor</fullName>
    </recommendedName>
</protein>
<dbReference type="Gene3D" id="2.40.170.20">
    <property type="entry name" value="TonB-dependent receptor, beta-barrel domain"/>
    <property type="match status" value="1"/>
</dbReference>
<dbReference type="GO" id="GO:0009279">
    <property type="term" value="C:cell outer membrane"/>
    <property type="evidence" value="ECO:0007669"/>
    <property type="project" value="UniProtKB-SubCell"/>
</dbReference>
<evidence type="ECO:0000256" key="7">
    <source>
        <dbReference type="ARBA" id="ARBA00023237"/>
    </source>
</evidence>
<evidence type="ECO:0008006" key="15">
    <source>
        <dbReference type="Google" id="ProtNLM"/>
    </source>
</evidence>
<dbReference type="SUPFAM" id="SSF56935">
    <property type="entry name" value="Porins"/>
    <property type="match status" value="1"/>
</dbReference>
<dbReference type="Gene3D" id="2.170.130.10">
    <property type="entry name" value="TonB-dependent receptor, plug domain"/>
    <property type="match status" value="1"/>
</dbReference>